<dbReference type="EMBL" id="JAABOP010000003">
    <property type="protein sequence ID" value="NER11075.1"/>
    <property type="molecule type" value="Genomic_DNA"/>
</dbReference>
<evidence type="ECO:0000256" key="5">
    <source>
        <dbReference type="ARBA" id="ARBA00022694"/>
    </source>
</evidence>
<comment type="similarity">
    <text evidence="3 10 13">Belongs to the IPP transferase family.</text>
</comment>
<keyword evidence="5 10" id="KW-0819">tRNA processing</keyword>
<evidence type="ECO:0000256" key="3">
    <source>
        <dbReference type="ARBA" id="ARBA00005842"/>
    </source>
</evidence>
<comment type="function">
    <text evidence="2 10 12">Catalyzes the transfer of a dimethylallyl group onto the adenine at position 37 in tRNAs that read codons beginning with uridine, leading to the formation of N6-(dimethylallyl)adenosine (i(6)A).</text>
</comment>
<dbReference type="RefSeq" id="WP_163693502.1">
    <property type="nucleotide sequence ID" value="NZ_FXTW01000004.1"/>
</dbReference>
<evidence type="ECO:0000256" key="4">
    <source>
        <dbReference type="ARBA" id="ARBA00022679"/>
    </source>
</evidence>
<evidence type="ECO:0000256" key="10">
    <source>
        <dbReference type="HAMAP-Rule" id="MF_00185"/>
    </source>
</evidence>
<dbReference type="GO" id="GO:0005524">
    <property type="term" value="F:ATP binding"/>
    <property type="evidence" value="ECO:0007669"/>
    <property type="project" value="UniProtKB-UniRule"/>
</dbReference>
<evidence type="ECO:0000256" key="6">
    <source>
        <dbReference type="ARBA" id="ARBA00022741"/>
    </source>
</evidence>
<feature type="binding site" evidence="10">
    <location>
        <begin position="13"/>
        <end position="18"/>
    </location>
    <ligand>
        <name>substrate</name>
    </ligand>
</feature>
<evidence type="ECO:0000256" key="11">
    <source>
        <dbReference type="RuleBase" id="RU003783"/>
    </source>
</evidence>
<dbReference type="Proteomes" id="UP000468443">
    <property type="component" value="Unassembled WGS sequence"/>
</dbReference>
<proteinExistence type="inferred from homology"/>
<dbReference type="AlphaFoldDB" id="A0A6P0UCT6"/>
<keyword evidence="8 10" id="KW-0460">Magnesium</keyword>
<evidence type="ECO:0000256" key="13">
    <source>
        <dbReference type="RuleBase" id="RU003785"/>
    </source>
</evidence>
<sequence length="302" mass="34826">MGKKILLVVAGPTGIGKTDLAIRLANHYQTEILSADSRQFFREMRIGTAVPSEEQLRAAPHHFIQHKSIHDPYSVGDFERDALERLTILFKTHDLVILAGGSGLYIDAVLYGFDAFPKIDPSFRDQLNRDLQEKGLPFMQNELRMADPAYAQKVDLQNPQRVIRALEIYRATGKPYSGFLGRRKTERPFQSIILGLEAPREVIYRRVEDRVDEMIRAGLLEEARGLISHQHLNALQTVGYREMFDYFNGTYDLKQAVLEIKKNSRRYAKRQGTWFRRNQEVIPIPYDAPLKDILELINRKSK</sequence>
<evidence type="ECO:0000256" key="1">
    <source>
        <dbReference type="ARBA" id="ARBA00001946"/>
    </source>
</evidence>
<keyword evidence="7 10" id="KW-0067">ATP-binding</keyword>
<keyword evidence="6 10" id="KW-0547">Nucleotide-binding</keyword>
<comment type="catalytic activity">
    <reaction evidence="9 10 11">
        <text>adenosine(37) in tRNA + dimethylallyl diphosphate = N(6)-dimethylallyladenosine(37) in tRNA + diphosphate</text>
        <dbReference type="Rhea" id="RHEA:26482"/>
        <dbReference type="Rhea" id="RHEA-COMP:10162"/>
        <dbReference type="Rhea" id="RHEA-COMP:10375"/>
        <dbReference type="ChEBI" id="CHEBI:33019"/>
        <dbReference type="ChEBI" id="CHEBI:57623"/>
        <dbReference type="ChEBI" id="CHEBI:74411"/>
        <dbReference type="ChEBI" id="CHEBI:74415"/>
        <dbReference type="EC" id="2.5.1.75"/>
    </reaction>
</comment>
<dbReference type="HAMAP" id="MF_00185">
    <property type="entry name" value="IPP_trans"/>
    <property type="match status" value="1"/>
</dbReference>
<evidence type="ECO:0000256" key="9">
    <source>
        <dbReference type="ARBA" id="ARBA00049563"/>
    </source>
</evidence>
<dbReference type="SUPFAM" id="SSF52540">
    <property type="entry name" value="P-loop containing nucleoside triphosphate hydrolases"/>
    <property type="match status" value="2"/>
</dbReference>
<comment type="caution">
    <text evidence="14">The sequence shown here is derived from an EMBL/GenBank/DDBJ whole genome shotgun (WGS) entry which is preliminary data.</text>
</comment>
<evidence type="ECO:0000256" key="7">
    <source>
        <dbReference type="ARBA" id="ARBA00022840"/>
    </source>
</evidence>
<evidence type="ECO:0000256" key="12">
    <source>
        <dbReference type="RuleBase" id="RU003784"/>
    </source>
</evidence>
<organism evidence="14 15">
    <name type="scientific">Muriicola jejuensis</name>
    <dbReference type="NCBI Taxonomy" id="504488"/>
    <lineage>
        <taxon>Bacteria</taxon>
        <taxon>Pseudomonadati</taxon>
        <taxon>Bacteroidota</taxon>
        <taxon>Flavobacteriia</taxon>
        <taxon>Flavobacteriales</taxon>
        <taxon>Flavobacteriaceae</taxon>
        <taxon>Muriicola</taxon>
    </lineage>
</organism>
<feature type="region of interest" description="Interaction with substrate tRNA" evidence="10">
    <location>
        <begin position="36"/>
        <end position="39"/>
    </location>
</feature>
<protein>
    <recommendedName>
        <fullName evidence="10">tRNA dimethylallyltransferase</fullName>
        <ecNumber evidence="10">2.5.1.75</ecNumber>
    </recommendedName>
    <alternativeName>
        <fullName evidence="10">Dimethylallyl diphosphate:tRNA dimethylallyltransferase</fullName>
        <shortName evidence="10">DMAPP:tRNA dimethylallyltransferase</shortName>
        <shortName evidence="10">DMATase</shortName>
    </alternativeName>
    <alternativeName>
        <fullName evidence="10">Isopentenyl-diphosphate:tRNA isopentenyltransferase</fullName>
        <shortName evidence="10">IPP transferase</shortName>
        <shortName evidence="10">IPPT</shortName>
        <shortName evidence="10">IPTase</shortName>
    </alternativeName>
</protein>
<dbReference type="GO" id="GO:0006400">
    <property type="term" value="P:tRNA modification"/>
    <property type="evidence" value="ECO:0007669"/>
    <property type="project" value="TreeGrafter"/>
</dbReference>
<dbReference type="PANTHER" id="PTHR11088">
    <property type="entry name" value="TRNA DIMETHYLALLYLTRANSFERASE"/>
    <property type="match status" value="1"/>
</dbReference>
<evidence type="ECO:0000313" key="15">
    <source>
        <dbReference type="Proteomes" id="UP000468443"/>
    </source>
</evidence>
<evidence type="ECO:0000313" key="14">
    <source>
        <dbReference type="EMBL" id="NER11075.1"/>
    </source>
</evidence>
<reference evidence="14 15" key="1">
    <citation type="submission" date="2020-01" db="EMBL/GenBank/DDBJ databases">
        <title>Muriicola jejuensis KCTC 22299.</title>
        <authorList>
            <person name="Wang G."/>
        </authorList>
    </citation>
    <scope>NUCLEOTIDE SEQUENCE [LARGE SCALE GENOMIC DNA]</scope>
    <source>
        <strain evidence="14 15">KCTC 22299</strain>
    </source>
</reference>
<dbReference type="GO" id="GO:0052381">
    <property type="term" value="F:tRNA dimethylallyltransferase activity"/>
    <property type="evidence" value="ECO:0007669"/>
    <property type="project" value="UniProtKB-UniRule"/>
</dbReference>
<keyword evidence="4 10" id="KW-0808">Transferase</keyword>
<accession>A0A6P0UCT6</accession>
<dbReference type="InterPro" id="IPR039657">
    <property type="entry name" value="Dimethylallyltransferase"/>
</dbReference>
<comment type="cofactor">
    <cofactor evidence="1 10">
        <name>Mg(2+)</name>
        <dbReference type="ChEBI" id="CHEBI:18420"/>
    </cofactor>
</comment>
<dbReference type="InterPro" id="IPR018022">
    <property type="entry name" value="IPT"/>
</dbReference>
<dbReference type="EC" id="2.5.1.75" evidence="10"/>
<gene>
    <name evidence="10 14" type="primary">miaA</name>
    <name evidence="14" type="ORF">GWK09_11140</name>
</gene>
<dbReference type="Gene3D" id="1.10.20.140">
    <property type="match status" value="1"/>
</dbReference>
<dbReference type="PANTHER" id="PTHR11088:SF60">
    <property type="entry name" value="TRNA DIMETHYLALLYLTRANSFERASE"/>
    <property type="match status" value="1"/>
</dbReference>
<feature type="site" description="Interaction with substrate tRNA" evidence="10">
    <location>
        <position position="102"/>
    </location>
</feature>
<comment type="subunit">
    <text evidence="10">Monomer.</text>
</comment>
<evidence type="ECO:0000256" key="2">
    <source>
        <dbReference type="ARBA" id="ARBA00003213"/>
    </source>
</evidence>
<keyword evidence="15" id="KW-1185">Reference proteome</keyword>
<dbReference type="NCBIfam" id="TIGR00174">
    <property type="entry name" value="miaA"/>
    <property type="match status" value="1"/>
</dbReference>
<dbReference type="Gene3D" id="3.40.50.300">
    <property type="entry name" value="P-loop containing nucleotide triphosphate hydrolases"/>
    <property type="match status" value="1"/>
</dbReference>
<comment type="caution">
    <text evidence="10">Lacks conserved residue(s) required for the propagation of feature annotation.</text>
</comment>
<feature type="binding site" evidence="10">
    <location>
        <begin position="11"/>
        <end position="18"/>
    </location>
    <ligand>
        <name>ATP</name>
        <dbReference type="ChEBI" id="CHEBI:30616"/>
    </ligand>
</feature>
<name>A0A6P0UCT6_9FLAO</name>
<evidence type="ECO:0000256" key="8">
    <source>
        <dbReference type="ARBA" id="ARBA00022842"/>
    </source>
</evidence>
<feature type="site" description="Interaction with substrate tRNA" evidence="10">
    <location>
        <position position="124"/>
    </location>
</feature>
<dbReference type="Pfam" id="PF01715">
    <property type="entry name" value="IPPT"/>
    <property type="match status" value="1"/>
</dbReference>
<dbReference type="InterPro" id="IPR027417">
    <property type="entry name" value="P-loop_NTPase"/>
</dbReference>
<feature type="region of interest" description="Interaction with substrate tRNA" evidence="10">
    <location>
        <begin position="160"/>
        <end position="164"/>
    </location>
</feature>